<dbReference type="InterPro" id="IPR013534">
    <property type="entry name" value="Starch_synth_cat_dom"/>
</dbReference>
<evidence type="ECO:0000313" key="15">
    <source>
        <dbReference type="Proteomes" id="UP001595478"/>
    </source>
</evidence>
<evidence type="ECO:0000256" key="11">
    <source>
        <dbReference type="HAMAP-Rule" id="MF_00484"/>
    </source>
</evidence>
<protein>
    <recommendedName>
        <fullName evidence="6 11">Glycogen synthase</fullName>
        <ecNumber evidence="5 11">2.4.1.21</ecNumber>
    </recommendedName>
    <alternativeName>
        <fullName evidence="10 11">Starch [bacterial glycogen] synthase</fullName>
    </alternativeName>
</protein>
<evidence type="ECO:0000256" key="1">
    <source>
        <dbReference type="ARBA" id="ARBA00001478"/>
    </source>
</evidence>
<comment type="pathway">
    <text evidence="3 11">Glycan biosynthesis; glycogen biosynthesis.</text>
</comment>
<evidence type="ECO:0000313" key="14">
    <source>
        <dbReference type="EMBL" id="MFC3121330.1"/>
    </source>
</evidence>
<dbReference type="HAMAP" id="MF_00484">
    <property type="entry name" value="Glycogen_synth"/>
    <property type="match status" value="1"/>
</dbReference>
<name>A0ABV7FQW9_9ALTE</name>
<dbReference type="Proteomes" id="UP001595478">
    <property type="component" value="Unassembled WGS sequence"/>
</dbReference>
<sequence length="477" mass="53432">MQILFIISEVEDIIKTGGLADVGKSLPLALAELGHDVRIVMPYYRQVADTFALSDAISQQVLHVNHHSYHYQVKQLSLDNVPVYLIDHEYFSQALTPYTDTSVANNAQKFSLFSLCAVCASHELGFKPDIVHVNDWHTAMVPYFLKSDYFQRNDLLSDPHWFAHSRVIISLHNAAFQGIEGLDQVGILDHIDASKVYNHNGFLNMLKTGILYADKTCPVSPTYARELFTELGSHGINDVIGKVGDKVVGVLNGCDYSQWDPSSDPLIPANFSVDDMKGKARCKTALQRKNKLPRSSKTPVFGMVCRATRQKGFDYLLPILEEMLSHNVQLVIMGTGESRITNELARIATAYPEKMSFVEDFLPEMAHLIEAGSDFFLMPSEFEPCGLNQMYSLAYGTLPIVRKVGGLADTVVDISEENGNGFAFDEPTPTALISCIRRAIILFLEDKVAFNNIKQEAMKIRFTWLKAAEEYVKVYTR</sequence>
<organism evidence="14 15">
    <name type="scientific">Agaribacter flavus</name>
    <dbReference type="NCBI Taxonomy" id="1902781"/>
    <lineage>
        <taxon>Bacteria</taxon>
        <taxon>Pseudomonadati</taxon>
        <taxon>Pseudomonadota</taxon>
        <taxon>Gammaproteobacteria</taxon>
        <taxon>Alteromonadales</taxon>
        <taxon>Alteromonadaceae</taxon>
        <taxon>Agaribacter</taxon>
    </lineage>
</organism>
<feature type="domain" description="Glycosyl transferase family 1" evidence="12">
    <location>
        <begin position="289"/>
        <end position="440"/>
    </location>
</feature>
<evidence type="ECO:0000256" key="7">
    <source>
        <dbReference type="ARBA" id="ARBA00022676"/>
    </source>
</evidence>
<keyword evidence="8 11" id="KW-0808">Transferase</keyword>
<feature type="binding site" evidence="11">
    <location>
        <position position="15"/>
    </location>
    <ligand>
        <name>ADP-alpha-D-glucose</name>
        <dbReference type="ChEBI" id="CHEBI:57498"/>
    </ligand>
</feature>
<comment type="catalytic activity">
    <reaction evidence="1 11">
        <text>[(1-&gt;4)-alpha-D-glucosyl](n) + ADP-alpha-D-glucose = [(1-&gt;4)-alpha-D-glucosyl](n+1) + ADP + H(+)</text>
        <dbReference type="Rhea" id="RHEA:18189"/>
        <dbReference type="Rhea" id="RHEA-COMP:9584"/>
        <dbReference type="Rhea" id="RHEA-COMP:9587"/>
        <dbReference type="ChEBI" id="CHEBI:15378"/>
        <dbReference type="ChEBI" id="CHEBI:15444"/>
        <dbReference type="ChEBI" id="CHEBI:57498"/>
        <dbReference type="ChEBI" id="CHEBI:456216"/>
        <dbReference type="EC" id="2.4.1.21"/>
    </reaction>
</comment>
<dbReference type="PANTHER" id="PTHR45825:SF11">
    <property type="entry name" value="ALPHA AMYLASE DOMAIN-CONTAINING PROTEIN"/>
    <property type="match status" value="1"/>
</dbReference>
<dbReference type="RefSeq" id="WP_376919468.1">
    <property type="nucleotide sequence ID" value="NZ_JBHRSW010000009.1"/>
</dbReference>
<evidence type="ECO:0000256" key="9">
    <source>
        <dbReference type="ARBA" id="ARBA00023056"/>
    </source>
</evidence>
<accession>A0ABV7FQW9</accession>
<comment type="function">
    <text evidence="2 11">Synthesizes alpha-1,4-glucan chains using ADP-glucose.</text>
</comment>
<keyword evidence="9 11" id="KW-0320">Glycogen biosynthesis</keyword>
<dbReference type="EMBL" id="JBHRSW010000009">
    <property type="protein sequence ID" value="MFC3121330.1"/>
    <property type="molecule type" value="Genomic_DNA"/>
</dbReference>
<dbReference type="NCBIfam" id="TIGR02095">
    <property type="entry name" value="glgA"/>
    <property type="match status" value="1"/>
</dbReference>
<dbReference type="SUPFAM" id="SSF53756">
    <property type="entry name" value="UDP-Glycosyltransferase/glycogen phosphorylase"/>
    <property type="match status" value="1"/>
</dbReference>
<dbReference type="InterPro" id="IPR001296">
    <property type="entry name" value="Glyco_trans_1"/>
</dbReference>
<keyword evidence="15" id="KW-1185">Reference proteome</keyword>
<dbReference type="EC" id="2.4.1.21" evidence="5 11"/>
<keyword evidence="7 11" id="KW-0328">Glycosyltransferase</keyword>
<evidence type="ECO:0000256" key="6">
    <source>
        <dbReference type="ARBA" id="ARBA00019935"/>
    </source>
</evidence>
<dbReference type="PANTHER" id="PTHR45825">
    <property type="entry name" value="GRANULE-BOUND STARCH SYNTHASE 1, CHLOROPLASTIC/AMYLOPLASTIC"/>
    <property type="match status" value="1"/>
</dbReference>
<dbReference type="InterPro" id="IPR011835">
    <property type="entry name" value="GS/SS"/>
</dbReference>
<evidence type="ECO:0000259" key="13">
    <source>
        <dbReference type="Pfam" id="PF08323"/>
    </source>
</evidence>
<dbReference type="Pfam" id="PF00534">
    <property type="entry name" value="Glycos_transf_1"/>
    <property type="match status" value="1"/>
</dbReference>
<reference evidence="15" key="1">
    <citation type="journal article" date="2019" name="Int. J. Syst. Evol. Microbiol.">
        <title>The Global Catalogue of Microorganisms (GCM) 10K type strain sequencing project: providing services to taxonomists for standard genome sequencing and annotation.</title>
        <authorList>
            <consortium name="The Broad Institute Genomics Platform"/>
            <consortium name="The Broad Institute Genome Sequencing Center for Infectious Disease"/>
            <person name="Wu L."/>
            <person name="Ma J."/>
        </authorList>
    </citation>
    <scope>NUCLEOTIDE SEQUENCE [LARGE SCALE GENOMIC DNA]</scope>
    <source>
        <strain evidence="15">KCTC 52473</strain>
    </source>
</reference>
<dbReference type="CDD" id="cd03791">
    <property type="entry name" value="GT5_Glycogen_synthase_DULL1-like"/>
    <property type="match status" value="1"/>
</dbReference>
<evidence type="ECO:0000256" key="3">
    <source>
        <dbReference type="ARBA" id="ARBA00004964"/>
    </source>
</evidence>
<dbReference type="GO" id="GO:0009011">
    <property type="term" value="F:alpha-1,4-glucan glucosyltransferase (ADP-glucose donor) activity"/>
    <property type="evidence" value="ECO:0007669"/>
    <property type="project" value="UniProtKB-EC"/>
</dbReference>
<feature type="domain" description="Starch synthase catalytic" evidence="13">
    <location>
        <begin position="2"/>
        <end position="240"/>
    </location>
</feature>
<comment type="caution">
    <text evidence="14">The sequence shown here is derived from an EMBL/GenBank/DDBJ whole genome shotgun (WGS) entry which is preliminary data.</text>
</comment>
<proteinExistence type="inferred from homology"/>
<comment type="similarity">
    <text evidence="4 11">Belongs to the glycosyltransferase 1 family. Bacterial/plant glycogen synthase subfamily.</text>
</comment>
<evidence type="ECO:0000256" key="8">
    <source>
        <dbReference type="ARBA" id="ARBA00022679"/>
    </source>
</evidence>
<gene>
    <name evidence="11" type="primary">glgA</name>
    <name evidence="14" type="ORF">ACFOHL_06835</name>
</gene>
<dbReference type="Gene3D" id="3.40.50.2000">
    <property type="entry name" value="Glycogen Phosphorylase B"/>
    <property type="match status" value="2"/>
</dbReference>
<dbReference type="Pfam" id="PF08323">
    <property type="entry name" value="Glyco_transf_5"/>
    <property type="match status" value="1"/>
</dbReference>
<evidence type="ECO:0000259" key="12">
    <source>
        <dbReference type="Pfam" id="PF00534"/>
    </source>
</evidence>
<evidence type="ECO:0000256" key="2">
    <source>
        <dbReference type="ARBA" id="ARBA00002764"/>
    </source>
</evidence>
<evidence type="ECO:0000256" key="4">
    <source>
        <dbReference type="ARBA" id="ARBA00010281"/>
    </source>
</evidence>
<evidence type="ECO:0000256" key="10">
    <source>
        <dbReference type="ARBA" id="ARBA00031722"/>
    </source>
</evidence>
<evidence type="ECO:0000256" key="5">
    <source>
        <dbReference type="ARBA" id="ARBA00012588"/>
    </source>
</evidence>